<dbReference type="InterPro" id="IPR027372">
    <property type="entry name" value="Phytase-like_dom"/>
</dbReference>
<dbReference type="Proteomes" id="UP000179001">
    <property type="component" value="Unassembled WGS sequence"/>
</dbReference>
<accession>A0A1F5SWA5</accession>
<dbReference type="EMBL" id="MFGJ01000008">
    <property type="protein sequence ID" value="OGF30990.1"/>
    <property type="molecule type" value="Genomic_DNA"/>
</dbReference>
<evidence type="ECO:0000313" key="4">
    <source>
        <dbReference type="Proteomes" id="UP000179001"/>
    </source>
</evidence>
<comment type="caution">
    <text evidence="3">The sequence shown here is derived from an EMBL/GenBank/DDBJ whole genome shotgun (WGS) entry which is preliminary data.</text>
</comment>
<gene>
    <name evidence="3" type="ORF">A2478_00935</name>
</gene>
<proteinExistence type="predicted"/>
<dbReference type="STRING" id="1798002.A2478_00935"/>
<evidence type="ECO:0000259" key="2">
    <source>
        <dbReference type="Pfam" id="PF13449"/>
    </source>
</evidence>
<organism evidence="3 4">
    <name type="scientific">Candidatus Falkowbacteria bacterium RIFOXYC2_FULL_36_12</name>
    <dbReference type="NCBI Taxonomy" id="1798002"/>
    <lineage>
        <taxon>Bacteria</taxon>
        <taxon>Candidatus Falkowiibacteriota</taxon>
    </lineage>
</organism>
<dbReference type="SUPFAM" id="SSF63829">
    <property type="entry name" value="Calcium-dependent phosphotriesterase"/>
    <property type="match status" value="1"/>
</dbReference>
<protein>
    <recommendedName>
        <fullName evidence="2">Phytase-like domain-containing protein</fullName>
    </recommendedName>
</protein>
<dbReference type="Pfam" id="PF13449">
    <property type="entry name" value="Phytase-like"/>
    <property type="match status" value="1"/>
</dbReference>
<reference evidence="3 4" key="1">
    <citation type="journal article" date="2016" name="Nat. Commun.">
        <title>Thousands of microbial genomes shed light on interconnected biogeochemical processes in an aquifer system.</title>
        <authorList>
            <person name="Anantharaman K."/>
            <person name="Brown C.T."/>
            <person name="Hug L.A."/>
            <person name="Sharon I."/>
            <person name="Castelle C.J."/>
            <person name="Probst A.J."/>
            <person name="Thomas B.C."/>
            <person name="Singh A."/>
            <person name="Wilkins M.J."/>
            <person name="Karaoz U."/>
            <person name="Brodie E.L."/>
            <person name="Williams K.H."/>
            <person name="Hubbard S.S."/>
            <person name="Banfield J.F."/>
        </authorList>
    </citation>
    <scope>NUCLEOTIDE SEQUENCE [LARGE SCALE GENOMIC DNA]</scope>
</reference>
<evidence type="ECO:0000256" key="1">
    <source>
        <dbReference type="SAM" id="SignalP"/>
    </source>
</evidence>
<name>A0A1F5SWA5_9BACT</name>
<keyword evidence="1" id="KW-0732">Signal</keyword>
<dbReference type="AlphaFoldDB" id="A0A1F5SWA5"/>
<feature type="chain" id="PRO_5009521308" description="Phytase-like domain-containing protein" evidence="1">
    <location>
        <begin position="24"/>
        <end position="542"/>
    </location>
</feature>
<evidence type="ECO:0000313" key="3">
    <source>
        <dbReference type="EMBL" id="OGF30990.1"/>
    </source>
</evidence>
<feature type="signal peptide" evidence="1">
    <location>
        <begin position="1"/>
        <end position="23"/>
    </location>
</feature>
<sequence length="542" mass="59296">MKIKFSLATFVFFMLVMPTVVFGATWPATGITTADTINLPSPYEPSGLAWNEVTKKLFSVSDLTSDGNRITMMNADGSNQLTWKMGGDFEALTIVDPNSNKIYVGVENPDAIYEFDITSPVNSPQIPKKWDLTTWLTGPANSGLEGLAFVPNGFHPYGDRASGGVFYAGVQRPVDINNDTTVDDGLIYAFDVNLAVNGEVTSLGYLNLNSALPNRNVSDLFFSKDTGTLFVLYDDGYNYLFELTPDGRTVINTYTDVPGDAREGVVIKSVPMTNMAEILIAHDSTSTITRHFNFPVVRRDFDGDGVLDLNDCAPQNPELFASNNYYIDQDGDGLGYGDVIQSCSMLSGYVANNNDLNDNDFDNDGVEIELDCDDTTTLVGAGGSSYYQDNDGDGLGSKVVSISVCGNVPVGYVVNNYDFDDGVYSVGVEFKGDRRDNDGDGEIDEINTIQNNGLHPFLSTIDPYNVNFANRYLLSAVGLTNGNIKVRYSDHSVYKYFTFPKKYGKLSVERYMNSAVLKVRSSKIGGIFYVNAYTGKLIQGPQ</sequence>
<feature type="domain" description="Phytase-like" evidence="2">
    <location>
        <begin position="67"/>
        <end position="230"/>
    </location>
</feature>